<dbReference type="AlphaFoldDB" id="A0A1J4MV99"/>
<organism evidence="3 4">
    <name type="scientific">Cryptosporidium andersoni</name>
    <dbReference type="NCBI Taxonomy" id="117008"/>
    <lineage>
        <taxon>Eukaryota</taxon>
        <taxon>Sar</taxon>
        <taxon>Alveolata</taxon>
        <taxon>Apicomplexa</taxon>
        <taxon>Conoidasida</taxon>
        <taxon>Coccidia</taxon>
        <taxon>Eucoccidiorida</taxon>
        <taxon>Eimeriorina</taxon>
        <taxon>Cryptosporidiidae</taxon>
        <taxon>Cryptosporidium</taxon>
    </lineage>
</organism>
<dbReference type="RefSeq" id="XP_067069829.1">
    <property type="nucleotide sequence ID" value="XM_067214016.1"/>
</dbReference>
<keyword evidence="1" id="KW-0812">Transmembrane</keyword>
<evidence type="ECO:0008006" key="5">
    <source>
        <dbReference type="Google" id="ProtNLM"/>
    </source>
</evidence>
<sequence>MFVTNFVYDVLNQNLFLKRILFFLFVLVLSNETSCIENNGTQTFSEKVLQIPLEISNNRIGFNIIIGDQHLRLAIDTLVEGIRLFEKMSPACNKLIHSNRKEYGTGNSKFSEIRNCYDPKISSSATWCYNSDKCFVGLYSSVYSCDEHAEFPDFNNSNISNLALLHNFQRVYDGIIQNEISLEGNDMVIIPSLSPRLVLQNFPIKLIRSNICNSNWPTLEDFDGLIGIVGSSISCRESSLWNNLMLLYNASIYSFDINIDSYELLPMTSNSEHLHKIENSRYKPSFLYLGGPSPYWSFNNVIWSESKQTGAIFEDALNLFQVYNIGVCGVNLMQGISSHWTSALDFGSSCLSLPLFLYQRLTSWLPVSCSEIEYNNLQISNSDIPLLCIVLKRPLPPLILHLEERSLTPIVILLDDLIVKNKDIDYLCLTVSIINSVGNIIPIYIQKDHFDTSGPFIAPTNSPLILFGTLVLKSFGITVNSQSGQVGFYTKNTKNMHSNINYEVYNQHCTVKKFCLGNSTYFAPTNECIPPPCSSWLLYNLDETTNTCVLSRLVPIAIVATVVILTTVELHLMYMKQVVLERARLQSS</sequence>
<dbReference type="Proteomes" id="UP000186804">
    <property type="component" value="Unassembled WGS sequence"/>
</dbReference>
<dbReference type="GeneID" id="92367975"/>
<feature type="transmembrane region" description="Helical" evidence="1">
    <location>
        <begin position="553"/>
        <end position="574"/>
    </location>
</feature>
<evidence type="ECO:0000256" key="2">
    <source>
        <dbReference type="SAM" id="SignalP"/>
    </source>
</evidence>
<feature type="signal peptide" evidence="2">
    <location>
        <begin position="1"/>
        <end position="35"/>
    </location>
</feature>
<evidence type="ECO:0000313" key="4">
    <source>
        <dbReference type="Proteomes" id="UP000186804"/>
    </source>
</evidence>
<dbReference type="InterPro" id="IPR021109">
    <property type="entry name" value="Peptidase_aspartic_dom_sf"/>
</dbReference>
<feature type="chain" id="PRO_5012768965" description="Peptidase A1 domain-containing protein" evidence="2">
    <location>
        <begin position="36"/>
        <end position="588"/>
    </location>
</feature>
<protein>
    <recommendedName>
        <fullName evidence="5">Peptidase A1 domain-containing protein</fullName>
    </recommendedName>
</protein>
<comment type="caution">
    <text evidence="3">The sequence shown here is derived from an EMBL/GenBank/DDBJ whole genome shotgun (WGS) entry which is preliminary data.</text>
</comment>
<gene>
    <name evidence="3" type="ORF">cand_037910</name>
</gene>
<dbReference type="SUPFAM" id="SSF50630">
    <property type="entry name" value="Acid proteases"/>
    <property type="match status" value="1"/>
</dbReference>
<keyword evidence="2" id="KW-0732">Signal</keyword>
<evidence type="ECO:0000313" key="3">
    <source>
        <dbReference type="EMBL" id="OII77983.1"/>
    </source>
</evidence>
<proteinExistence type="predicted"/>
<accession>A0A1J4MV99</accession>
<dbReference type="EMBL" id="LRBS01000011">
    <property type="protein sequence ID" value="OII77983.1"/>
    <property type="molecule type" value="Genomic_DNA"/>
</dbReference>
<keyword evidence="4" id="KW-1185">Reference proteome</keyword>
<reference evidence="3 4" key="1">
    <citation type="submission" date="2016-10" db="EMBL/GenBank/DDBJ databases">
        <title>Reductive evolution of mitochondrial metabolism and differential evolution of invasion-related proteins in Cryptosporidium.</title>
        <authorList>
            <person name="Liu S."/>
            <person name="Roellig D.M."/>
            <person name="Guo Y."/>
            <person name="Li N."/>
            <person name="Frace M.A."/>
            <person name="Tang K."/>
            <person name="Zhang L."/>
            <person name="Feng Y."/>
            <person name="Xiao L."/>
        </authorList>
    </citation>
    <scope>NUCLEOTIDE SEQUENCE [LARGE SCALE GENOMIC DNA]</scope>
    <source>
        <strain evidence="3">30847</strain>
    </source>
</reference>
<keyword evidence="1" id="KW-0472">Membrane</keyword>
<name>A0A1J4MV99_9CRYT</name>
<keyword evidence="1" id="KW-1133">Transmembrane helix</keyword>
<dbReference type="OrthoDB" id="441724at2759"/>
<evidence type="ECO:0000256" key="1">
    <source>
        <dbReference type="SAM" id="Phobius"/>
    </source>
</evidence>
<dbReference type="VEuPathDB" id="CryptoDB:cand_037910"/>